<dbReference type="Pfam" id="PF00172">
    <property type="entry name" value="Zn_clus"/>
    <property type="match status" value="1"/>
</dbReference>
<organism evidence="8">
    <name type="scientific">Eremomyces bilateralis CBS 781.70</name>
    <dbReference type="NCBI Taxonomy" id="1392243"/>
    <lineage>
        <taxon>Eukaryota</taxon>
        <taxon>Fungi</taxon>
        <taxon>Dikarya</taxon>
        <taxon>Ascomycota</taxon>
        <taxon>Pezizomycotina</taxon>
        <taxon>Dothideomycetes</taxon>
        <taxon>Dothideomycetes incertae sedis</taxon>
        <taxon>Eremomycetales</taxon>
        <taxon>Eremomycetaceae</taxon>
        <taxon>Eremomyces</taxon>
    </lineage>
</organism>
<name>A0A6G1FW09_9PEZI</name>
<dbReference type="PANTHER" id="PTHR36206:SF12">
    <property type="entry name" value="ASPERCRYPTIN BIOSYNTHESIS CLUSTER-SPECIFIC TRANSCRIPTION REGULATOR ATNN-RELATED"/>
    <property type="match status" value="1"/>
</dbReference>
<dbReference type="EMBL" id="ML975169">
    <property type="protein sequence ID" value="KAF1809861.1"/>
    <property type="molecule type" value="Genomic_DNA"/>
</dbReference>
<dbReference type="InterPro" id="IPR001138">
    <property type="entry name" value="Zn2Cys6_DnaBD"/>
</dbReference>
<dbReference type="Gene3D" id="4.10.240.10">
    <property type="entry name" value="Zn(2)-C6 fungal-type DNA-binding domain"/>
    <property type="match status" value="1"/>
</dbReference>
<dbReference type="Proteomes" id="UP000504638">
    <property type="component" value="Unplaced"/>
</dbReference>
<keyword evidence="9" id="KW-1185">Reference proteome</keyword>
<reference evidence="10" key="2">
    <citation type="submission" date="2020-04" db="EMBL/GenBank/DDBJ databases">
        <authorList>
            <consortium name="NCBI Genome Project"/>
        </authorList>
    </citation>
    <scope>NUCLEOTIDE SEQUENCE</scope>
    <source>
        <strain evidence="10">CBS 781.70</strain>
    </source>
</reference>
<dbReference type="GO" id="GO:0003677">
    <property type="term" value="F:DNA binding"/>
    <property type="evidence" value="ECO:0007669"/>
    <property type="project" value="UniProtKB-KW"/>
</dbReference>
<dbReference type="SUPFAM" id="SSF57701">
    <property type="entry name" value="Zn2/Cys6 DNA-binding domain"/>
    <property type="match status" value="1"/>
</dbReference>
<dbReference type="GO" id="GO:0000981">
    <property type="term" value="F:DNA-binding transcription factor activity, RNA polymerase II-specific"/>
    <property type="evidence" value="ECO:0007669"/>
    <property type="project" value="InterPro"/>
</dbReference>
<reference evidence="10" key="3">
    <citation type="submission" date="2025-04" db="UniProtKB">
        <authorList>
            <consortium name="RefSeq"/>
        </authorList>
    </citation>
    <scope>IDENTIFICATION</scope>
    <source>
        <strain evidence="10">CBS 781.70</strain>
    </source>
</reference>
<dbReference type="CDD" id="cd00067">
    <property type="entry name" value="GAL4"/>
    <property type="match status" value="1"/>
</dbReference>
<proteinExistence type="predicted"/>
<dbReference type="InterPro" id="IPR036864">
    <property type="entry name" value="Zn2-C6_fun-type_DNA-bd_sf"/>
</dbReference>
<evidence type="ECO:0000256" key="3">
    <source>
        <dbReference type="ARBA" id="ARBA00023015"/>
    </source>
</evidence>
<evidence type="ECO:0000256" key="2">
    <source>
        <dbReference type="ARBA" id="ARBA00022833"/>
    </source>
</evidence>
<dbReference type="InterPro" id="IPR052360">
    <property type="entry name" value="Transcr_Regulatory_Proteins"/>
</dbReference>
<gene>
    <name evidence="8 10" type="ORF">P152DRAFT_516289</name>
</gene>
<evidence type="ECO:0000313" key="9">
    <source>
        <dbReference type="Proteomes" id="UP000504638"/>
    </source>
</evidence>
<sequence>MMKARTRVLTKGQSSGGCVTCKSRKVKCDEIKPQCLRCFQSRIQCGGYSPKGMLPGDNNINTSGAVLAASSQDPNNSTAFKAHLDPALLSHIGLNSLLEFDDAFCPVGQKAWKHVLERYANASPGAKAACIVYGAAKELQVLSHDVLSHLEDIYSQYYGSAVSLLRNDVEDLATRLPSVFTTCLVLCSVELLFRRRQNALKHINAVFQMVYTECHFLSSPSTDTNPYPDAMKLHPEIASDFHLLLHVIDIQILSYTNGTRLASMEVCPLDALERYILAQDVDLLAEGDIIHVIHASYAFVAETARNAAGTSAGKLVQDKNRLLNMLQQGNSLLDSLLLDKASLPRYTSRRILRSFCLALSALLANLFCLYEEAWTLESMKFEHIITSAEELLASSNLESRSTRGRQEIRFVPQLGIIPPLYLAALKHRNSAWRRRAINCLRQAGIEGPWNGAMSAALAERCMEIEESTPDQIPSEKSMVSLCFAMDDNGENDGRLWPSSAYGSTTMKIIRRLQPAAVVDALLPSSAHFKALSVDARHSLDPKVWEHWQKRIEFGPTGYILG</sequence>
<dbReference type="GeneID" id="54423510"/>
<dbReference type="GO" id="GO:0008270">
    <property type="term" value="F:zinc ion binding"/>
    <property type="evidence" value="ECO:0007669"/>
    <property type="project" value="InterPro"/>
</dbReference>
<feature type="domain" description="Zn(2)-C6 fungal-type" evidence="7">
    <location>
        <begin position="17"/>
        <end position="45"/>
    </location>
</feature>
<reference evidence="8 10" key="1">
    <citation type="submission" date="2020-01" db="EMBL/GenBank/DDBJ databases">
        <authorList>
            <consortium name="DOE Joint Genome Institute"/>
            <person name="Haridas S."/>
            <person name="Albert R."/>
            <person name="Binder M."/>
            <person name="Bloem J."/>
            <person name="Labutti K."/>
            <person name="Salamov A."/>
            <person name="Andreopoulos B."/>
            <person name="Baker S.E."/>
            <person name="Barry K."/>
            <person name="Bills G."/>
            <person name="Bluhm B.H."/>
            <person name="Cannon C."/>
            <person name="Castanera R."/>
            <person name="Culley D.E."/>
            <person name="Daum C."/>
            <person name="Ezra D."/>
            <person name="Gonzalez J.B."/>
            <person name="Henrissat B."/>
            <person name="Kuo A."/>
            <person name="Liang C."/>
            <person name="Lipzen A."/>
            <person name="Lutzoni F."/>
            <person name="Magnuson J."/>
            <person name="Mondo S."/>
            <person name="Nolan M."/>
            <person name="Ohm R."/>
            <person name="Pangilinan J."/>
            <person name="Park H.-J."/>
            <person name="Ramirez L."/>
            <person name="Alfaro M."/>
            <person name="Sun H."/>
            <person name="Tritt A."/>
            <person name="Yoshinaga Y."/>
            <person name="Zwiers L.-H."/>
            <person name="Turgeon B.G."/>
            <person name="Goodwin S.B."/>
            <person name="Spatafora J.W."/>
            <person name="Crous P.W."/>
            <person name="Grigoriev I.V."/>
        </authorList>
    </citation>
    <scope>NUCLEOTIDE SEQUENCE</scope>
    <source>
        <strain evidence="8 10">CBS 781.70</strain>
    </source>
</reference>
<evidence type="ECO:0000259" key="7">
    <source>
        <dbReference type="PROSITE" id="PS50048"/>
    </source>
</evidence>
<keyword evidence="2" id="KW-0862">Zinc</keyword>
<evidence type="ECO:0000313" key="10">
    <source>
        <dbReference type="RefSeq" id="XP_033531492.1"/>
    </source>
</evidence>
<dbReference type="SMART" id="SM00066">
    <property type="entry name" value="GAL4"/>
    <property type="match status" value="1"/>
</dbReference>
<evidence type="ECO:0000256" key="1">
    <source>
        <dbReference type="ARBA" id="ARBA00022723"/>
    </source>
</evidence>
<dbReference type="PROSITE" id="PS50048">
    <property type="entry name" value="ZN2_CY6_FUNGAL_2"/>
    <property type="match status" value="1"/>
</dbReference>
<keyword evidence="3" id="KW-0805">Transcription regulation</keyword>
<accession>A0A6G1FW09</accession>
<evidence type="ECO:0000256" key="5">
    <source>
        <dbReference type="ARBA" id="ARBA00023163"/>
    </source>
</evidence>
<dbReference type="PANTHER" id="PTHR36206">
    <property type="entry name" value="ASPERCRYPTIN BIOSYNTHESIS CLUSTER-SPECIFIC TRANSCRIPTION REGULATOR ATNN-RELATED"/>
    <property type="match status" value="1"/>
</dbReference>
<keyword evidence="5" id="KW-0804">Transcription</keyword>
<dbReference type="AlphaFoldDB" id="A0A6G1FW09"/>
<keyword evidence="1" id="KW-0479">Metal-binding</keyword>
<evidence type="ECO:0000256" key="4">
    <source>
        <dbReference type="ARBA" id="ARBA00023125"/>
    </source>
</evidence>
<keyword evidence="4" id="KW-0238">DNA-binding</keyword>
<evidence type="ECO:0000313" key="8">
    <source>
        <dbReference type="EMBL" id="KAF1809861.1"/>
    </source>
</evidence>
<keyword evidence="6" id="KW-0539">Nucleus</keyword>
<protein>
    <recommendedName>
        <fullName evidence="7">Zn(2)-C6 fungal-type domain-containing protein</fullName>
    </recommendedName>
</protein>
<dbReference type="RefSeq" id="XP_033531492.1">
    <property type="nucleotide sequence ID" value="XM_033682940.1"/>
</dbReference>
<dbReference type="OrthoDB" id="3172332at2759"/>
<evidence type="ECO:0000256" key="6">
    <source>
        <dbReference type="ARBA" id="ARBA00023242"/>
    </source>
</evidence>
<dbReference type="PROSITE" id="PS00463">
    <property type="entry name" value="ZN2_CY6_FUNGAL_1"/>
    <property type="match status" value="1"/>
</dbReference>